<reference evidence="1 2" key="1">
    <citation type="submission" date="2024-02" db="EMBL/GenBank/DDBJ databases">
        <title>First report Erwinia aphidicola in onion in Chile.</title>
        <authorList>
            <person name="Valenzuela M."/>
            <person name="Pena M."/>
            <person name="Dutta B."/>
        </authorList>
    </citation>
    <scope>NUCLEOTIDE SEQUENCE [LARGE SCALE GENOMIC DNA]</scope>
    <source>
        <strain evidence="1 2">QCJ3A</strain>
    </source>
</reference>
<protein>
    <submittedName>
        <fullName evidence="1">Uncharacterized protein</fullName>
    </submittedName>
</protein>
<accession>A0ABU8D9R2</accession>
<dbReference type="EMBL" id="JBANEI010000001">
    <property type="protein sequence ID" value="MEI2680253.1"/>
    <property type="molecule type" value="Genomic_DNA"/>
</dbReference>
<dbReference type="Proteomes" id="UP001306592">
    <property type="component" value="Unassembled WGS sequence"/>
</dbReference>
<keyword evidence="2" id="KW-1185">Reference proteome</keyword>
<evidence type="ECO:0000313" key="1">
    <source>
        <dbReference type="EMBL" id="MEI2680253.1"/>
    </source>
</evidence>
<sequence>MILVYGERFRGAGLPGGTLSAQAAATATAAIQSRSGSSTCNPVATVIAVKPDAARAAVVTPASISALIPATPISCAGAEARILSIFTTSAFAAKGDGLA</sequence>
<dbReference type="RefSeq" id="WP_048916898.1">
    <property type="nucleotide sequence ID" value="NZ_JBANEI010000001.1"/>
</dbReference>
<organism evidence="1 2">
    <name type="scientific">Erwinia aphidicola</name>
    <dbReference type="NCBI Taxonomy" id="68334"/>
    <lineage>
        <taxon>Bacteria</taxon>
        <taxon>Pseudomonadati</taxon>
        <taxon>Pseudomonadota</taxon>
        <taxon>Gammaproteobacteria</taxon>
        <taxon>Enterobacterales</taxon>
        <taxon>Erwiniaceae</taxon>
        <taxon>Erwinia</taxon>
    </lineage>
</organism>
<comment type="caution">
    <text evidence="1">The sequence shown here is derived from an EMBL/GenBank/DDBJ whole genome shotgun (WGS) entry which is preliminary data.</text>
</comment>
<name>A0ABU8D9R2_ERWAP</name>
<gene>
    <name evidence="1" type="ORF">V8N49_01005</name>
</gene>
<proteinExistence type="predicted"/>
<evidence type="ECO:0000313" key="2">
    <source>
        <dbReference type="Proteomes" id="UP001306592"/>
    </source>
</evidence>